<keyword evidence="8 12" id="KW-0067">ATP-binding</keyword>
<feature type="domain" description="Protein kinase" evidence="15">
    <location>
        <begin position="539"/>
        <end position="812"/>
    </location>
</feature>
<keyword evidence="6 12" id="KW-0547">Nucleotide-binding</keyword>
<dbReference type="GO" id="GO:0016020">
    <property type="term" value="C:membrane"/>
    <property type="evidence" value="ECO:0007669"/>
    <property type="project" value="UniProtKB-SubCell"/>
</dbReference>
<evidence type="ECO:0000256" key="1">
    <source>
        <dbReference type="ARBA" id="ARBA00004167"/>
    </source>
</evidence>
<dbReference type="GO" id="GO:0005524">
    <property type="term" value="F:ATP binding"/>
    <property type="evidence" value="ECO:0007669"/>
    <property type="project" value="UniProtKB-UniRule"/>
</dbReference>
<evidence type="ECO:0000256" key="6">
    <source>
        <dbReference type="ARBA" id="ARBA00022741"/>
    </source>
</evidence>
<evidence type="ECO:0000256" key="8">
    <source>
        <dbReference type="ARBA" id="ARBA00022840"/>
    </source>
</evidence>
<evidence type="ECO:0000256" key="9">
    <source>
        <dbReference type="ARBA" id="ARBA00022989"/>
    </source>
</evidence>
<organism evidence="16 17">
    <name type="scientific">Riccia fluitans</name>
    <dbReference type="NCBI Taxonomy" id="41844"/>
    <lineage>
        <taxon>Eukaryota</taxon>
        <taxon>Viridiplantae</taxon>
        <taxon>Streptophyta</taxon>
        <taxon>Embryophyta</taxon>
        <taxon>Marchantiophyta</taxon>
        <taxon>Marchantiopsida</taxon>
        <taxon>Marchantiidae</taxon>
        <taxon>Marchantiales</taxon>
        <taxon>Ricciaceae</taxon>
        <taxon>Riccia</taxon>
    </lineage>
</organism>
<evidence type="ECO:0000256" key="12">
    <source>
        <dbReference type="PROSITE-ProRule" id="PRU10141"/>
    </source>
</evidence>
<dbReference type="InterPro" id="IPR008271">
    <property type="entry name" value="Ser/Thr_kinase_AS"/>
</dbReference>
<evidence type="ECO:0000256" key="2">
    <source>
        <dbReference type="ARBA" id="ARBA00022527"/>
    </source>
</evidence>
<keyword evidence="11" id="KW-0325">Glycoprotein</keyword>
<evidence type="ECO:0000256" key="14">
    <source>
        <dbReference type="SAM" id="Phobius"/>
    </source>
</evidence>
<evidence type="ECO:0000256" key="10">
    <source>
        <dbReference type="ARBA" id="ARBA00023136"/>
    </source>
</evidence>
<dbReference type="AlphaFoldDB" id="A0ABD1YK29"/>
<sequence length="879" mass="95376">MGRMGGRKGANAGGMCYTVSRIVSLVSVWFLSFRLVVGQTTNPNVNATDGGFTPATSLWINCGGAINATVDTIGLFSPDTTSYVSEGILAENTLPPTNAKNPYPDLLDSARIFPSQSSYKLPVTPGNVWVRLWFYPVTYKTYTPPNGLFSVVANEFTLITNFSQAATDPLVYKEYLINARTNVLSLTFQPSGPDKFAYINALAVVSAPSGLLSSSVPLVATVSAKFGNQNNAAELMYRLNVGGNAITAVNDAYLTRQWYTDSLYLFGAARGTNTAPIDASSIIYPSLVPSWTAPPSVYATARVLGSSGVANTLANLTWIFQVDPGYAYYVRLHFAETVYTAVGQRVFNIYLNNETAVGFFDVIEAAGGNAETATFKDYVVTMYDQIHDQLWVQMGPSQDVGQYSDVILNGLEIFKINNTNSSLAGTAIHIPLTGNKSNSSGGNLGTIVGAAVGGGVAFVAIGAAAFFFCCARKPGGIKKHPSPKWLPLPLHGGNSDSTASKISTITSHKSGTGSYVSSAPSNLGRYFTFAELAEGTNNFDDELLLGVGGFGKVYKAEIDDGVKVAVKRGNPRSEQGLTEFQTEIELLSKLRHRHLVSLIGYCEENCEMILVYDYMANGPLRGHLYGTDLPPLTWKQRLEICIGAARGLHYLHTGAAQGIIHRDVKTTNILLDDKFVAKVADFGLSKTGPSLDRTHVSTAVKGSFGYLDPEYFRRQQLTEKSDVYSFGVVLMEVVCARPAINPALPREQVNIAEWAMQWQKMGMLEQIIDPKLVGYINPESLRKFGETAEKCLAEQGIDRPAMGDVLWNLEYALQLQENSMENRLMEGSTNNSIELRPLRAPEPEEPDTTTTNHSVDSEEEPEDATASAVFSQLVNPQGR</sequence>
<dbReference type="InterPro" id="IPR000719">
    <property type="entry name" value="Prot_kinase_dom"/>
</dbReference>
<keyword evidence="3" id="KW-0808">Transferase</keyword>
<feature type="binding site" evidence="12">
    <location>
        <position position="567"/>
    </location>
    <ligand>
        <name>ATP</name>
        <dbReference type="ChEBI" id="CHEBI:30616"/>
    </ligand>
</feature>
<keyword evidence="4 14" id="KW-0812">Transmembrane</keyword>
<dbReference type="Proteomes" id="UP001605036">
    <property type="component" value="Unassembled WGS sequence"/>
</dbReference>
<evidence type="ECO:0000256" key="5">
    <source>
        <dbReference type="ARBA" id="ARBA00022729"/>
    </source>
</evidence>
<reference evidence="16 17" key="1">
    <citation type="submission" date="2024-09" db="EMBL/GenBank/DDBJ databases">
        <title>Chromosome-scale assembly of Riccia fluitans.</title>
        <authorList>
            <person name="Paukszto L."/>
            <person name="Sawicki J."/>
            <person name="Karawczyk K."/>
            <person name="Piernik-Szablinska J."/>
            <person name="Szczecinska M."/>
            <person name="Mazdziarz M."/>
        </authorList>
    </citation>
    <scope>NUCLEOTIDE SEQUENCE [LARGE SCALE GENOMIC DNA]</scope>
    <source>
        <strain evidence="16">Rf_01</strain>
        <tissue evidence="16">Aerial parts of the thallus</tissue>
    </source>
</reference>
<gene>
    <name evidence="16" type="ORF">R1flu_015654</name>
</gene>
<dbReference type="CDD" id="cd14066">
    <property type="entry name" value="STKc_IRAK"/>
    <property type="match status" value="1"/>
</dbReference>
<dbReference type="InterPro" id="IPR017441">
    <property type="entry name" value="Protein_kinase_ATP_BS"/>
</dbReference>
<proteinExistence type="predicted"/>
<evidence type="ECO:0000256" key="7">
    <source>
        <dbReference type="ARBA" id="ARBA00022777"/>
    </source>
</evidence>
<keyword evidence="7" id="KW-0418">Kinase</keyword>
<evidence type="ECO:0000256" key="3">
    <source>
        <dbReference type="ARBA" id="ARBA00022679"/>
    </source>
</evidence>
<evidence type="ECO:0000256" key="11">
    <source>
        <dbReference type="ARBA" id="ARBA00023180"/>
    </source>
</evidence>
<dbReference type="Gene3D" id="2.60.120.430">
    <property type="entry name" value="Galactose-binding lectin"/>
    <property type="match status" value="2"/>
</dbReference>
<name>A0ABD1YK29_9MARC</name>
<dbReference type="SMART" id="SM00220">
    <property type="entry name" value="S_TKc"/>
    <property type="match status" value="1"/>
</dbReference>
<feature type="region of interest" description="Disordered" evidence="13">
    <location>
        <begin position="828"/>
        <end position="879"/>
    </location>
</feature>
<keyword evidence="2" id="KW-0723">Serine/threonine-protein kinase</keyword>
<comment type="subcellular location">
    <subcellularLocation>
        <location evidence="1">Membrane</location>
        <topology evidence="1">Single-pass membrane protein</topology>
    </subcellularLocation>
</comment>
<dbReference type="PROSITE" id="PS00107">
    <property type="entry name" value="PROTEIN_KINASE_ATP"/>
    <property type="match status" value="1"/>
</dbReference>
<dbReference type="Gene3D" id="1.10.510.10">
    <property type="entry name" value="Transferase(Phosphotransferase) domain 1"/>
    <property type="match status" value="1"/>
</dbReference>
<dbReference type="Pfam" id="PF12819">
    <property type="entry name" value="Malectin_like"/>
    <property type="match status" value="1"/>
</dbReference>
<dbReference type="EMBL" id="JBHFFA010000004">
    <property type="protein sequence ID" value="KAL2630968.1"/>
    <property type="molecule type" value="Genomic_DNA"/>
</dbReference>
<dbReference type="PANTHER" id="PTHR45631">
    <property type="entry name" value="OS07G0107800 PROTEIN-RELATED"/>
    <property type="match status" value="1"/>
</dbReference>
<dbReference type="FunFam" id="1.10.510.10:FF:000058">
    <property type="entry name" value="Receptor-like protein kinase FERONIA"/>
    <property type="match status" value="1"/>
</dbReference>
<dbReference type="FunFam" id="2.60.120.430:FF:000007">
    <property type="entry name" value="FERONIA receptor-like kinase"/>
    <property type="match status" value="1"/>
</dbReference>
<dbReference type="FunFam" id="3.30.200.20:FF:000039">
    <property type="entry name" value="receptor-like protein kinase FERONIA"/>
    <property type="match status" value="1"/>
</dbReference>
<evidence type="ECO:0000256" key="13">
    <source>
        <dbReference type="SAM" id="MobiDB-lite"/>
    </source>
</evidence>
<dbReference type="PROSITE" id="PS00108">
    <property type="entry name" value="PROTEIN_KINASE_ST"/>
    <property type="match status" value="1"/>
</dbReference>
<protein>
    <recommendedName>
        <fullName evidence="15">Protein kinase domain-containing protein</fullName>
    </recommendedName>
</protein>
<keyword evidence="9 14" id="KW-1133">Transmembrane helix</keyword>
<accession>A0ABD1YK29</accession>
<keyword evidence="10 14" id="KW-0472">Membrane</keyword>
<dbReference type="GO" id="GO:0004674">
    <property type="term" value="F:protein serine/threonine kinase activity"/>
    <property type="evidence" value="ECO:0007669"/>
    <property type="project" value="UniProtKB-KW"/>
</dbReference>
<feature type="transmembrane region" description="Helical" evidence="14">
    <location>
        <begin position="447"/>
        <end position="470"/>
    </location>
</feature>
<dbReference type="Gene3D" id="3.30.200.20">
    <property type="entry name" value="Phosphorylase Kinase, domain 1"/>
    <property type="match status" value="1"/>
</dbReference>
<keyword evidence="5" id="KW-0732">Signal</keyword>
<feature type="compositionally biased region" description="Polar residues" evidence="13">
    <location>
        <begin position="868"/>
        <end position="879"/>
    </location>
</feature>
<evidence type="ECO:0000259" key="15">
    <source>
        <dbReference type="PROSITE" id="PS50011"/>
    </source>
</evidence>
<dbReference type="SUPFAM" id="SSF56112">
    <property type="entry name" value="Protein kinase-like (PK-like)"/>
    <property type="match status" value="1"/>
</dbReference>
<dbReference type="PROSITE" id="PS50011">
    <property type="entry name" value="PROTEIN_KINASE_DOM"/>
    <property type="match status" value="1"/>
</dbReference>
<dbReference type="InterPro" id="IPR011009">
    <property type="entry name" value="Kinase-like_dom_sf"/>
</dbReference>
<evidence type="ECO:0000256" key="4">
    <source>
        <dbReference type="ARBA" id="ARBA00022692"/>
    </source>
</evidence>
<comment type="caution">
    <text evidence="16">The sequence shown here is derived from an EMBL/GenBank/DDBJ whole genome shotgun (WGS) entry which is preliminary data.</text>
</comment>
<evidence type="ECO:0000313" key="16">
    <source>
        <dbReference type="EMBL" id="KAL2630968.1"/>
    </source>
</evidence>
<dbReference type="InterPro" id="IPR001245">
    <property type="entry name" value="Ser-Thr/Tyr_kinase_cat_dom"/>
</dbReference>
<dbReference type="Pfam" id="PF07714">
    <property type="entry name" value="PK_Tyr_Ser-Thr"/>
    <property type="match status" value="1"/>
</dbReference>
<evidence type="ECO:0000313" key="17">
    <source>
        <dbReference type="Proteomes" id="UP001605036"/>
    </source>
</evidence>
<dbReference type="InterPro" id="IPR024788">
    <property type="entry name" value="Malectin-like_Carb-bd_dom"/>
</dbReference>
<keyword evidence="17" id="KW-1185">Reference proteome</keyword>